<organism evidence="2 3">
    <name type="scientific">Clostridium magnum DSM 2767</name>
    <dbReference type="NCBI Taxonomy" id="1121326"/>
    <lineage>
        <taxon>Bacteria</taxon>
        <taxon>Bacillati</taxon>
        <taxon>Bacillota</taxon>
        <taxon>Clostridia</taxon>
        <taxon>Eubacteriales</taxon>
        <taxon>Clostridiaceae</taxon>
        <taxon>Clostridium</taxon>
    </lineage>
</organism>
<sequence length="96" mass="11266">MAKEFAKKFYKSKTWKSCRDSYFIHRYGLCERCSKPGKIVHHKEKLTPANINNPKVSLNWDKLELLCQDCHNKEHMSNGVTQYGLMFDSEGNLIKQ</sequence>
<accession>A0A162UWC8</accession>
<dbReference type="Pfam" id="PF01844">
    <property type="entry name" value="HNH"/>
    <property type="match status" value="1"/>
</dbReference>
<proteinExistence type="predicted"/>
<keyword evidence="3" id="KW-1185">Reference proteome</keyword>
<dbReference type="GO" id="GO:0004519">
    <property type="term" value="F:endonuclease activity"/>
    <property type="evidence" value="ECO:0007669"/>
    <property type="project" value="InterPro"/>
</dbReference>
<dbReference type="GO" id="GO:0008270">
    <property type="term" value="F:zinc ion binding"/>
    <property type="evidence" value="ECO:0007669"/>
    <property type="project" value="InterPro"/>
</dbReference>
<dbReference type="Proteomes" id="UP000076603">
    <property type="component" value="Unassembled WGS sequence"/>
</dbReference>
<dbReference type="InterPro" id="IPR002711">
    <property type="entry name" value="HNH"/>
</dbReference>
<dbReference type="AlphaFoldDB" id="A0A162UWC8"/>
<dbReference type="RefSeq" id="WP_066619787.1">
    <property type="nucleotide sequence ID" value="NZ_FQXL01000072.1"/>
</dbReference>
<reference evidence="2 3" key="1">
    <citation type="submission" date="2016-04" db="EMBL/GenBank/DDBJ databases">
        <title>Genome sequence of Clostridium magnum DSM 2767.</title>
        <authorList>
            <person name="Poehlein A."/>
            <person name="Uhlig R."/>
            <person name="Fischer R."/>
            <person name="Bahl H."/>
            <person name="Daniel R."/>
        </authorList>
    </citation>
    <scope>NUCLEOTIDE SEQUENCE [LARGE SCALE GENOMIC DNA]</scope>
    <source>
        <strain evidence="2 3">DSM 2767</strain>
    </source>
</reference>
<dbReference type="PATRIC" id="fig|1121326.3.peg.1380"/>
<protein>
    <recommendedName>
        <fullName evidence="1">HNH domain-containing protein</fullName>
    </recommendedName>
</protein>
<name>A0A162UWC8_9CLOT</name>
<feature type="domain" description="HNH" evidence="1">
    <location>
        <begin position="30"/>
        <end position="75"/>
    </location>
</feature>
<dbReference type="OrthoDB" id="9811997at2"/>
<comment type="caution">
    <text evidence="2">The sequence shown here is derived from an EMBL/GenBank/DDBJ whole genome shotgun (WGS) entry which is preliminary data.</text>
</comment>
<evidence type="ECO:0000313" key="3">
    <source>
        <dbReference type="Proteomes" id="UP000076603"/>
    </source>
</evidence>
<dbReference type="EMBL" id="LWAE01000001">
    <property type="protein sequence ID" value="KZL94357.1"/>
    <property type="molecule type" value="Genomic_DNA"/>
</dbReference>
<dbReference type="STRING" id="1121326.CLMAG_14100"/>
<gene>
    <name evidence="2" type="ORF">CLMAG_14100</name>
</gene>
<evidence type="ECO:0000313" key="2">
    <source>
        <dbReference type="EMBL" id="KZL94357.1"/>
    </source>
</evidence>
<evidence type="ECO:0000259" key="1">
    <source>
        <dbReference type="Pfam" id="PF01844"/>
    </source>
</evidence>
<dbReference type="GO" id="GO:0003676">
    <property type="term" value="F:nucleic acid binding"/>
    <property type="evidence" value="ECO:0007669"/>
    <property type="project" value="InterPro"/>
</dbReference>